<evidence type="ECO:0000256" key="2">
    <source>
        <dbReference type="ARBA" id="ARBA00022692"/>
    </source>
</evidence>
<dbReference type="InterPro" id="IPR009908">
    <property type="entry name" value="Methylamine_util_MauE"/>
</dbReference>
<keyword evidence="2 5" id="KW-0812">Transmembrane</keyword>
<reference evidence="7 8" key="1">
    <citation type="submission" date="2019-12" db="EMBL/GenBank/DDBJ databases">
        <title>The draft genomic sequence of strain Chitinophaga oryziterrae JCM 16595.</title>
        <authorList>
            <person name="Zhang X."/>
        </authorList>
    </citation>
    <scope>NUCLEOTIDE SEQUENCE [LARGE SCALE GENOMIC DNA]</scope>
    <source>
        <strain evidence="7 8">JCM 16595</strain>
    </source>
</reference>
<feature type="domain" description="Methylamine utilisation protein MauE" evidence="6">
    <location>
        <begin position="6"/>
        <end position="132"/>
    </location>
</feature>
<comment type="caution">
    <text evidence="7">The sequence shown here is derived from an EMBL/GenBank/DDBJ whole genome shotgun (WGS) entry which is preliminary data.</text>
</comment>
<dbReference type="RefSeq" id="WP_157298899.1">
    <property type="nucleotide sequence ID" value="NZ_BAAAZB010000005.1"/>
</dbReference>
<keyword evidence="8" id="KW-1185">Reference proteome</keyword>
<feature type="transmembrane region" description="Helical" evidence="5">
    <location>
        <begin position="116"/>
        <end position="132"/>
    </location>
</feature>
<evidence type="ECO:0000256" key="3">
    <source>
        <dbReference type="ARBA" id="ARBA00022989"/>
    </source>
</evidence>
<feature type="transmembrane region" description="Helical" evidence="5">
    <location>
        <begin position="12"/>
        <end position="34"/>
    </location>
</feature>
<dbReference type="GO" id="GO:0016020">
    <property type="term" value="C:membrane"/>
    <property type="evidence" value="ECO:0007669"/>
    <property type="project" value="UniProtKB-SubCell"/>
</dbReference>
<evidence type="ECO:0000256" key="5">
    <source>
        <dbReference type="SAM" id="Phobius"/>
    </source>
</evidence>
<dbReference type="AlphaFoldDB" id="A0A6N8J7V0"/>
<feature type="transmembrane region" description="Helical" evidence="5">
    <location>
        <begin position="74"/>
        <end position="96"/>
    </location>
</feature>
<feature type="transmembrane region" description="Helical" evidence="5">
    <location>
        <begin position="46"/>
        <end position="67"/>
    </location>
</feature>
<evidence type="ECO:0000256" key="4">
    <source>
        <dbReference type="ARBA" id="ARBA00023136"/>
    </source>
</evidence>
<evidence type="ECO:0000256" key="1">
    <source>
        <dbReference type="ARBA" id="ARBA00004141"/>
    </source>
</evidence>
<dbReference type="GO" id="GO:0030416">
    <property type="term" value="P:methylamine metabolic process"/>
    <property type="evidence" value="ECO:0007669"/>
    <property type="project" value="InterPro"/>
</dbReference>
<evidence type="ECO:0000313" key="7">
    <source>
        <dbReference type="EMBL" id="MVT40272.1"/>
    </source>
</evidence>
<organism evidence="7 8">
    <name type="scientific">Chitinophaga oryziterrae</name>
    <dbReference type="NCBI Taxonomy" id="1031224"/>
    <lineage>
        <taxon>Bacteria</taxon>
        <taxon>Pseudomonadati</taxon>
        <taxon>Bacteroidota</taxon>
        <taxon>Chitinophagia</taxon>
        <taxon>Chitinophagales</taxon>
        <taxon>Chitinophagaceae</taxon>
        <taxon>Chitinophaga</taxon>
    </lineage>
</organism>
<dbReference type="OrthoDB" id="680026at2"/>
<protein>
    <recommendedName>
        <fullName evidence="6">Methylamine utilisation protein MauE domain-containing protein</fullName>
    </recommendedName>
</protein>
<sequence length="143" mass="16094">MKRKVITLEIICYAVILLFAYAALSKLFLYNIYVKDLERSPFIGPYAAYLSLTLPVAELALSALLFFESTRRIGLWGSLVLMILFTGYVGLILGAVDSRPCTCGGLIRNLTWQQHFALNVTYTLLIALGIWLQKSITPSWQKN</sequence>
<dbReference type="Pfam" id="PF07291">
    <property type="entry name" value="MauE"/>
    <property type="match status" value="1"/>
</dbReference>
<keyword evidence="4 5" id="KW-0472">Membrane</keyword>
<gene>
    <name evidence="7" type="ORF">GO495_06740</name>
</gene>
<evidence type="ECO:0000313" key="8">
    <source>
        <dbReference type="Proteomes" id="UP000468388"/>
    </source>
</evidence>
<dbReference type="EMBL" id="WRXO01000001">
    <property type="protein sequence ID" value="MVT40272.1"/>
    <property type="molecule type" value="Genomic_DNA"/>
</dbReference>
<proteinExistence type="predicted"/>
<dbReference type="Proteomes" id="UP000468388">
    <property type="component" value="Unassembled WGS sequence"/>
</dbReference>
<evidence type="ECO:0000259" key="6">
    <source>
        <dbReference type="Pfam" id="PF07291"/>
    </source>
</evidence>
<keyword evidence="3 5" id="KW-1133">Transmembrane helix</keyword>
<comment type="subcellular location">
    <subcellularLocation>
        <location evidence="1">Membrane</location>
        <topology evidence="1">Multi-pass membrane protein</topology>
    </subcellularLocation>
</comment>
<name>A0A6N8J7V0_9BACT</name>
<accession>A0A6N8J7V0</accession>